<proteinExistence type="predicted"/>
<dbReference type="Pfam" id="PF14498">
    <property type="entry name" value="Glyco_hyd_65N_2"/>
    <property type="match status" value="1"/>
</dbReference>
<dbReference type="InterPro" id="IPR049053">
    <property type="entry name" value="AFCA-like_C"/>
</dbReference>
<protein>
    <recommendedName>
        <fullName evidence="6">Alpha-L-fucosidase 2</fullName>
    </recommendedName>
</protein>
<feature type="domain" description="Alpha fucosidase A-like C-terminal" evidence="2">
    <location>
        <begin position="702"/>
        <end position="770"/>
    </location>
</feature>
<dbReference type="InterPro" id="IPR027414">
    <property type="entry name" value="GH95_N_dom"/>
</dbReference>
<feature type="domain" description="Glycosyl hydrolase family 95 N-terminal" evidence="1">
    <location>
        <begin position="25"/>
        <end position="268"/>
    </location>
</feature>
<dbReference type="SUPFAM" id="SSF48208">
    <property type="entry name" value="Six-hairpin glycosidases"/>
    <property type="match status" value="1"/>
</dbReference>
<dbReference type="RefSeq" id="WP_093100602.1">
    <property type="nucleotide sequence ID" value="NZ_FNGK01000007.1"/>
</dbReference>
<sequence>MKNLLNLILLLFPCFLIGQESDLKLWYQQPAAKWTEALPLGNGRLGAMVHGRYDHELFQMNEESLWAGSQINNNNPESASHLKEIQDAIFRNQFELAKELATKYMVGTPARIRSYQPLGNISVNYDWGSSQVEDYSRVLNLNEGVHQTLFTVNSNKIIQTSYIPSVGDALFLKWESRAAISFTVKLDRSQDVNEYGTWKDGAYYTGQIQDSVKKDSGPAGSHMQFASGLMVKSIEGEYEVFSDDTGSGIRFKDVKKLELVYTGITDYELEKLNFSGNRNLEADVKSILGLILEDQAQDYLLRHVNDHRSMFERIKVSINSSAESKLPTDQRLKAFSEGQEDFGLPVLFYQYGRYLLMSSSRSPGRLPANLQGIWNQEYEAPWNSDFHTNINLQMNYWPAESGDLGETSVILANFMKELMKPGERTAKEMYAARGWTIHHLTDPFGRTGVADGVWGVSPMAGPWMTFPVYRHFAFSQDRTYLKNVAYPILKGSLLWVLDFLIKSPEGYLVTNPSHSPENEFKTMVDGKEVRSQLSYMSTIDIEIILELFDNFEEAATLLKEDKELVAQIKEVRKQLPPIRVGKNGGIQEWIHDYDEVEPGHRHMSHLLGLYPGNSINPNDPKLFEAAKKTIENRLASGGGHTGWSKAWIVNFYARLYDGEQANQHLKELIGKTCLPNLFSTHPPFQIDGNFGGAAGFAEMLVQSQHGEIHLLPAVPFSWKSGSVDGIKTWGDKKVSFKWENNRIVSLTVQAKAAEKIKVRFGKVVKEFKVKEGLNTLTLN</sequence>
<dbReference type="Gene3D" id="1.50.10.10">
    <property type="match status" value="1"/>
</dbReference>
<dbReference type="InterPro" id="IPR012341">
    <property type="entry name" value="6hp_glycosidase-like_sf"/>
</dbReference>
<dbReference type="PIRSF" id="PIRSF007663">
    <property type="entry name" value="UCP007663"/>
    <property type="match status" value="1"/>
</dbReference>
<evidence type="ECO:0000259" key="2">
    <source>
        <dbReference type="Pfam" id="PF21307"/>
    </source>
</evidence>
<dbReference type="PANTHER" id="PTHR31084">
    <property type="entry name" value="ALPHA-L-FUCOSIDASE 2"/>
    <property type="match status" value="1"/>
</dbReference>
<dbReference type="GO" id="GO:0004560">
    <property type="term" value="F:alpha-L-fucosidase activity"/>
    <property type="evidence" value="ECO:0007669"/>
    <property type="project" value="InterPro"/>
</dbReference>
<feature type="domain" description="Glycosyl hydrolase family 95 catalytic" evidence="3">
    <location>
        <begin position="298"/>
        <end position="700"/>
    </location>
</feature>
<accession>A0AAJ5BYY4</accession>
<dbReference type="AlphaFoldDB" id="A0AAJ5BYY4"/>
<gene>
    <name evidence="4" type="ORF">SAMEA4412673_00491</name>
</gene>
<dbReference type="InterPro" id="IPR008928">
    <property type="entry name" value="6-hairpin_glycosidase_sf"/>
</dbReference>
<dbReference type="GO" id="GO:0005975">
    <property type="term" value="P:carbohydrate metabolic process"/>
    <property type="evidence" value="ECO:0007669"/>
    <property type="project" value="InterPro"/>
</dbReference>
<dbReference type="InterPro" id="IPR054363">
    <property type="entry name" value="GH95_cat"/>
</dbReference>
<dbReference type="InterPro" id="IPR016518">
    <property type="entry name" value="Alpha-L-fucosidase"/>
</dbReference>
<reference evidence="4 5" key="1">
    <citation type="submission" date="2017-06" db="EMBL/GenBank/DDBJ databases">
        <authorList>
            <consortium name="Pathogen Informatics"/>
        </authorList>
    </citation>
    <scope>NUCLEOTIDE SEQUENCE [LARGE SCALE GENOMIC DNA]</scope>
    <source>
        <strain evidence="4 5">NCTC12149</strain>
    </source>
</reference>
<dbReference type="EMBL" id="LT906468">
    <property type="protein sequence ID" value="SNV41503.1"/>
    <property type="molecule type" value="Genomic_DNA"/>
</dbReference>
<dbReference type="Proteomes" id="UP000215355">
    <property type="component" value="Chromosome 1"/>
</dbReference>
<evidence type="ECO:0000259" key="3">
    <source>
        <dbReference type="Pfam" id="PF22124"/>
    </source>
</evidence>
<evidence type="ECO:0000259" key="1">
    <source>
        <dbReference type="Pfam" id="PF14498"/>
    </source>
</evidence>
<dbReference type="Pfam" id="PF21307">
    <property type="entry name" value="Glyco_hydro_95_C"/>
    <property type="match status" value="1"/>
</dbReference>
<organism evidence="4 5">
    <name type="scientific">Sphingobacterium mizutaii</name>
    <dbReference type="NCBI Taxonomy" id="1010"/>
    <lineage>
        <taxon>Bacteria</taxon>
        <taxon>Pseudomonadati</taxon>
        <taxon>Bacteroidota</taxon>
        <taxon>Sphingobacteriia</taxon>
        <taxon>Sphingobacteriales</taxon>
        <taxon>Sphingobacteriaceae</taxon>
        <taxon>Sphingobacterium</taxon>
    </lineage>
</organism>
<evidence type="ECO:0000313" key="4">
    <source>
        <dbReference type="EMBL" id="SNV41503.1"/>
    </source>
</evidence>
<evidence type="ECO:0008006" key="6">
    <source>
        <dbReference type="Google" id="ProtNLM"/>
    </source>
</evidence>
<dbReference type="PANTHER" id="PTHR31084:SF0">
    <property type="entry name" value="ALPHA-L-FUCOSIDASE 2"/>
    <property type="match status" value="1"/>
</dbReference>
<dbReference type="KEGG" id="smiz:4412673_00491"/>
<name>A0AAJ5BYY4_9SPHI</name>
<evidence type="ECO:0000313" key="5">
    <source>
        <dbReference type="Proteomes" id="UP000215355"/>
    </source>
</evidence>
<dbReference type="Pfam" id="PF22124">
    <property type="entry name" value="Glyco_hydro_95_cat"/>
    <property type="match status" value="1"/>
</dbReference>